<dbReference type="OrthoDB" id="8904098at2759"/>
<evidence type="ECO:0000256" key="7">
    <source>
        <dbReference type="SAM" id="Phobius"/>
    </source>
</evidence>
<name>A0A812DY47_ACAPH</name>
<evidence type="ECO:0000313" key="10">
    <source>
        <dbReference type="Proteomes" id="UP000597762"/>
    </source>
</evidence>
<protein>
    <submittedName>
        <fullName evidence="9">SLC15A3_4</fullName>
    </submittedName>
</protein>
<evidence type="ECO:0000256" key="5">
    <source>
        <dbReference type="ARBA" id="ARBA00022989"/>
    </source>
</evidence>
<reference evidence="9" key="1">
    <citation type="submission" date="2021-01" db="EMBL/GenBank/DDBJ databases">
        <authorList>
            <person name="Li R."/>
            <person name="Bekaert M."/>
        </authorList>
    </citation>
    <scope>NUCLEOTIDE SEQUENCE</scope>
    <source>
        <strain evidence="9">Farmed</strain>
    </source>
</reference>
<dbReference type="SUPFAM" id="SSF103473">
    <property type="entry name" value="MFS general substrate transporter"/>
    <property type="match status" value="1"/>
</dbReference>
<dbReference type="AlphaFoldDB" id="A0A812DY47"/>
<comment type="subcellular location">
    <subcellularLocation>
        <location evidence="1">Membrane</location>
        <topology evidence="1">Multi-pass membrane protein</topology>
    </subcellularLocation>
</comment>
<dbReference type="InterPro" id="IPR036259">
    <property type="entry name" value="MFS_trans_sf"/>
</dbReference>
<dbReference type="Proteomes" id="UP000597762">
    <property type="component" value="Unassembled WGS sequence"/>
</dbReference>
<comment type="similarity">
    <text evidence="2">Belongs to the major facilitator superfamily. Proton-dependent oligopeptide transporter (POT/PTR) (TC 2.A.17) family.</text>
</comment>
<dbReference type="PANTHER" id="PTHR11654">
    <property type="entry name" value="OLIGOPEPTIDE TRANSPORTER-RELATED"/>
    <property type="match status" value="1"/>
</dbReference>
<feature type="transmembrane region" description="Helical" evidence="7">
    <location>
        <begin position="284"/>
        <end position="305"/>
    </location>
</feature>
<dbReference type="EMBL" id="CAHIKZ030004631">
    <property type="protein sequence ID" value="CAE1313195.1"/>
    <property type="molecule type" value="Genomic_DNA"/>
</dbReference>
<accession>A0A812DY47</accession>
<evidence type="ECO:0000256" key="1">
    <source>
        <dbReference type="ARBA" id="ARBA00004141"/>
    </source>
</evidence>
<feature type="transmembrane region" description="Helical" evidence="7">
    <location>
        <begin position="95"/>
        <end position="118"/>
    </location>
</feature>
<feature type="transmembrane region" description="Helical" evidence="7">
    <location>
        <begin position="256"/>
        <end position="278"/>
    </location>
</feature>
<evidence type="ECO:0000313" key="9">
    <source>
        <dbReference type="EMBL" id="CAE1313195.1"/>
    </source>
</evidence>
<organism evidence="9 10">
    <name type="scientific">Acanthosepion pharaonis</name>
    <name type="common">Pharaoh cuttlefish</name>
    <name type="synonym">Sepia pharaonis</name>
    <dbReference type="NCBI Taxonomy" id="158019"/>
    <lineage>
        <taxon>Eukaryota</taxon>
        <taxon>Metazoa</taxon>
        <taxon>Spiralia</taxon>
        <taxon>Lophotrochozoa</taxon>
        <taxon>Mollusca</taxon>
        <taxon>Cephalopoda</taxon>
        <taxon>Coleoidea</taxon>
        <taxon>Decapodiformes</taxon>
        <taxon>Sepiida</taxon>
        <taxon>Sepiina</taxon>
        <taxon>Sepiidae</taxon>
        <taxon>Acanthosepion</taxon>
    </lineage>
</organism>
<dbReference type="InterPro" id="IPR000109">
    <property type="entry name" value="POT_fam"/>
</dbReference>
<dbReference type="GO" id="GO:0022857">
    <property type="term" value="F:transmembrane transporter activity"/>
    <property type="evidence" value="ECO:0007669"/>
    <property type="project" value="InterPro"/>
</dbReference>
<feature type="transmembrane region" description="Helical" evidence="7">
    <location>
        <begin position="193"/>
        <end position="213"/>
    </location>
</feature>
<keyword evidence="5 7" id="KW-1133">Transmembrane helix</keyword>
<keyword evidence="10" id="KW-1185">Reference proteome</keyword>
<keyword evidence="6 7" id="KW-0472">Membrane</keyword>
<keyword evidence="8" id="KW-0732">Signal</keyword>
<evidence type="ECO:0000256" key="8">
    <source>
        <dbReference type="SAM" id="SignalP"/>
    </source>
</evidence>
<keyword evidence="3 7" id="KW-0812">Transmembrane</keyword>
<keyword evidence="4" id="KW-0571">Peptide transport</keyword>
<feature type="signal peptide" evidence="8">
    <location>
        <begin position="1"/>
        <end position="18"/>
    </location>
</feature>
<evidence type="ECO:0000256" key="6">
    <source>
        <dbReference type="ARBA" id="ARBA00023136"/>
    </source>
</evidence>
<dbReference type="Gene3D" id="1.20.1250.20">
    <property type="entry name" value="MFS general substrate transporter like domains"/>
    <property type="match status" value="1"/>
</dbReference>
<gene>
    <name evidence="9" type="ORF">SPHA_64348</name>
</gene>
<dbReference type="Pfam" id="PF00854">
    <property type="entry name" value="PTR2"/>
    <property type="match status" value="2"/>
</dbReference>
<keyword evidence="4" id="KW-0813">Transport</keyword>
<evidence type="ECO:0000256" key="3">
    <source>
        <dbReference type="ARBA" id="ARBA00022692"/>
    </source>
</evidence>
<dbReference type="GO" id="GO:0016020">
    <property type="term" value="C:membrane"/>
    <property type="evidence" value="ECO:0007669"/>
    <property type="project" value="UniProtKB-SubCell"/>
</dbReference>
<feature type="chain" id="PRO_5032343092" evidence="8">
    <location>
        <begin position="19"/>
        <end position="435"/>
    </location>
</feature>
<dbReference type="GO" id="GO:0015833">
    <property type="term" value="P:peptide transport"/>
    <property type="evidence" value="ECO:0007669"/>
    <property type="project" value="UniProtKB-KW"/>
</dbReference>
<keyword evidence="4" id="KW-0653">Protein transport</keyword>
<feature type="transmembrane region" description="Helical" evidence="7">
    <location>
        <begin position="153"/>
        <end position="173"/>
    </location>
</feature>
<sequence length="435" mass="48898">MGSLAFAFILFLCGRCLYKVSNPNGSILINICRITKDAIRSKNEKKRRASLTSYCQTENSVSVQYQPSFLDWAKIRHGGHFHDSLVDDIKALGKVIVFFFFFVPYWMVYFQIETTFLLQGLHMKLDPRTVDNFTSEANPYNCTKIATMKSPTLSVTWLSLFNVVIIVIFIPLMEKVILPWLDKNGRPISLQQRIIIGMVFAAFAMIAAGLVEFQRLKTIFYSKNNNCQCEMVKQILNRNNTYYAANLTIFYQIPQYMLLGLSEVFTIVAGLEFAYSMAPKSMKGIIMGLFQFFTGVGSFLGSPLIEIFKKYFSLKDINKMAKVLSIPKSNFSLSRDQCSSLALSKFCLFAFSPNPCPANNLHKLVLPCAVFLHDVGDHGSPQLPVLLALSKFCPFAFSPNPCPANNLHKLILPCAVFLHDVGDHGSPQLPVLCSS</sequence>
<comment type="caution">
    <text evidence="9">The sequence shown here is derived from an EMBL/GenBank/DDBJ whole genome shotgun (WGS) entry which is preliminary data.</text>
</comment>
<evidence type="ECO:0000256" key="2">
    <source>
        <dbReference type="ARBA" id="ARBA00005982"/>
    </source>
</evidence>
<evidence type="ECO:0000256" key="4">
    <source>
        <dbReference type="ARBA" id="ARBA00022856"/>
    </source>
</evidence>
<proteinExistence type="inferred from homology"/>